<keyword evidence="4" id="KW-1185">Reference proteome</keyword>
<dbReference type="OrthoDB" id="4760011at2759"/>
<feature type="compositionally biased region" description="Polar residues" evidence="1">
    <location>
        <begin position="708"/>
        <end position="735"/>
    </location>
</feature>
<dbReference type="AlphaFoldDB" id="A0A8K0TP16"/>
<feature type="region of interest" description="Disordered" evidence="1">
    <location>
        <begin position="354"/>
        <end position="600"/>
    </location>
</feature>
<feature type="compositionally biased region" description="Polar residues" evidence="1">
    <location>
        <begin position="792"/>
        <end position="802"/>
    </location>
</feature>
<gene>
    <name evidence="3" type="ORF">B0T11DRAFT_67173</name>
</gene>
<evidence type="ECO:0000256" key="2">
    <source>
        <dbReference type="SAM" id="Phobius"/>
    </source>
</evidence>
<evidence type="ECO:0000313" key="3">
    <source>
        <dbReference type="EMBL" id="KAH7368755.1"/>
    </source>
</evidence>
<protein>
    <submittedName>
        <fullName evidence="3">Uncharacterized protein</fullName>
    </submittedName>
</protein>
<evidence type="ECO:0000313" key="4">
    <source>
        <dbReference type="Proteomes" id="UP000813385"/>
    </source>
</evidence>
<feature type="region of interest" description="Disordered" evidence="1">
    <location>
        <begin position="837"/>
        <end position="1009"/>
    </location>
</feature>
<proteinExistence type="predicted"/>
<organism evidence="3 4">
    <name type="scientific">Plectosphaerella cucumerina</name>
    <dbReference type="NCBI Taxonomy" id="40658"/>
    <lineage>
        <taxon>Eukaryota</taxon>
        <taxon>Fungi</taxon>
        <taxon>Dikarya</taxon>
        <taxon>Ascomycota</taxon>
        <taxon>Pezizomycotina</taxon>
        <taxon>Sordariomycetes</taxon>
        <taxon>Hypocreomycetidae</taxon>
        <taxon>Glomerellales</taxon>
        <taxon>Plectosphaerellaceae</taxon>
        <taxon>Plectosphaerella</taxon>
    </lineage>
</organism>
<feature type="region of interest" description="Disordered" evidence="1">
    <location>
        <begin position="656"/>
        <end position="810"/>
    </location>
</feature>
<feature type="compositionally biased region" description="Polar residues" evidence="1">
    <location>
        <begin position="67"/>
        <end position="82"/>
    </location>
</feature>
<name>A0A8K0TP16_9PEZI</name>
<keyword evidence="2" id="KW-0812">Transmembrane</keyword>
<dbReference type="EMBL" id="JAGPXD010000002">
    <property type="protein sequence ID" value="KAH7368755.1"/>
    <property type="molecule type" value="Genomic_DNA"/>
</dbReference>
<reference evidence="3" key="1">
    <citation type="journal article" date="2021" name="Nat. Commun.">
        <title>Genetic determinants of endophytism in the Arabidopsis root mycobiome.</title>
        <authorList>
            <person name="Mesny F."/>
            <person name="Miyauchi S."/>
            <person name="Thiergart T."/>
            <person name="Pickel B."/>
            <person name="Atanasova L."/>
            <person name="Karlsson M."/>
            <person name="Huettel B."/>
            <person name="Barry K.W."/>
            <person name="Haridas S."/>
            <person name="Chen C."/>
            <person name="Bauer D."/>
            <person name="Andreopoulos W."/>
            <person name="Pangilinan J."/>
            <person name="LaButti K."/>
            <person name="Riley R."/>
            <person name="Lipzen A."/>
            <person name="Clum A."/>
            <person name="Drula E."/>
            <person name="Henrissat B."/>
            <person name="Kohler A."/>
            <person name="Grigoriev I.V."/>
            <person name="Martin F.M."/>
            <person name="Hacquard S."/>
        </authorList>
    </citation>
    <scope>NUCLEOTIDE SEQUENCE</scope>
    <source>
        <strain evidence="3">MPI-CAGE-AT-0016</strain>
    </source>
</reference>
<feature type="compositionally biased region" description="Basic and acidic residues" evidence="1">
    <location>
        <begin position="899"/>
        <end position="914"/>
    </location>
</feature>
<dbReference type="Proteomes" id="UP000813385">
    <property type="component" value="Unassembled WGS sequence"/>
</dbReference>
<accession>A0A8K0TP16</accession>
<feature type="compositionally biased region" description="Low complexity" evidence="1">
    <location>
        <begin position="949"/>
        <end position="963"/>
    </location>
</feature>
<feature type="transmembrane region" description="Helical" evidence="2">
    <location>
        <begin position="20"/>
        <end position="45"/>
    </location>
</feature>
<sequence length="1009" mass="109962">MPPGLLSRNETGSSSSGMTIGWLLAIALGGGALLFVTLAFILVSISDRRAHRARLQAQSEAALVSNEGETTSTDDLNQQHQDGSNHYRDPSRSPATSPVREKRKSLPHILPQIKRNSSILSLFGSGADAAKPGQGKVQHSRRKNSWIDEDAIHGPDIKRRESKRITLRDSWLMMRTPTLPALLGYRDDPDTEPFYRHQNYPLITAPRPVTLAGDNSQQDRNRTSRLPLVRSPSYELAQQRAAAMCQAADEQQQRQQQEQQEAYIQQQLMKQRQHQRAQSQIVASDTHLVPNGPRPPPAAKLARIRTVNTDSNLALILRNTAERLRDGSPAPKRKPTGRNVNRNAQSLVQAQIMADAQSSQHKGHRRTPASLESPIKGFRNDRSSGPVMIGDLRGLQKTPSPKKMPVQAMTTPQSAPASIYERQQAQQASPSRTSAGRFATNGTSHQRNMSTSSMLSEQDSLFGDSVPDHGEAAPAGLSSPSRRGGQVIPAQPSAQQHQRRRSTSAPSMRSSVSSALSTVYSEEEADHDRSRYRRPKPTQDASLPRGRGPRQQGHAPKMSDPFLTVDPLAPKLPEKSPRRISVLPPPDYQLPHPGQDASVLGQISGNAQQASPVMSSPILGKEHEHIRLSILMNESPQFSVQPIVRPRSVAPVKPVFKTSNSVSSMRADPSTPEDDKRARRPRTIHGQKPSVVPPPLNLCPVEAPSRAGDSTSQWPAFSINVQGGDSTHPLRQSPTGIRPLPDPELMSPTWAHLKRGGYLDDAPSRGNSNASRRSSVYSEIQRGPRDDPSRNPARSPSSTSKRASPVRMSPLTASIIQLRRMNSQMSAYSAASSIVSDTAAPDSPTLPTLRGGGFSPDRSNSRAVKAGRQNYLSMGTPSPRSKRSTRTGSVIAVDAKAGAGDEKENGRSHDEKSAARQSLKGSFRSAESPRQRLSVRFGEVKEHGPDSPQAAPAAEKQQQQVQQRPSVGPESDRMSGESLYDKDGFLMSSPDRLPSSVAEGARPRSGLRM</sequence>
<feature type="compositionally biased region" description="Low complexity" evidence="1">
    <location>
        <begin position="764"/>
        <end position="775"/>
    </location>
</feature>
<feature type="compositionally biased region" description="Polar residues" evidence="1">
    <location>
        <begin position="870"/>
        <end position="879"/>
    </location>
</feature>
<feature type="compositionally biased region" description="Basic and acidic residues" evidence="1">
    <location>
        <begin position="970"/>
        <end position="984"/>
    </location>
</feature>
<feature type="compositionally biased region" description="Polar residues" evidence="1">
    <location>
        <begin position="408"/>
        <end position="459"/>
    </location>
</feature>
<comment type="caution">
    <text evidence="3">The sequence shown here is derived from an EMBL/GenBank/DDBJ whole genome shotgun (WGS) entry which is preliminary data.</text>
</comment>
<feature type="region of interest" description="Disordered" evidence="1">
    <location>
        <begin position="64"/>
        <end position="107"/>
    </location>
</feature>
<feature type="compositionally biased region" description="Low complexity" evidence="1">
    <location>
        <begin position="503"/>
        <end position="520"/>
    </location>
</feature>
<keyword evidence="2" id="KW-1133">Transmembrane helix</keyword>
<evidence type="ECO:0000256" key="1">
    <source>
        <dbReference type="SAM" id="MobiDB-lite"/>
    </source>
</evidence>
<keyword evidence="2" id="KW-0472">Membrane</keyword>